<dbReference type="SMART" id="SM00912">
    <property type="entry name" value="Haemagg_act"/>
    <property type="match status" value="1"/>
</dbReference>
<dbReference type="NCBIfam" id="TIGR01901">
    <property type="entry name" value="adhes_NPXG"/>
    <property type="match status" value="1"/>
</dbReference>
<evidence type="ECO:0000259" key="1">
    <source>
        <dbReference type="SMART" id="SM00912"/>
    </source>
</evidence>
<protein>
    <submittedName>
        <fullName evidence="2">Filamentous hemagglutinin N-terminal domain-containing protein</fullName>
    </submittedName>
</protein>
<dbReference type="Gene3D" id="2.160.20.10">
    <property type="entry name" value="Single-stranded right-handed beta-helix, Pectin lyase-like"/>
    <property type="match status" value="1"/>
</dbReference>
<dbReference type="InterPro" id="IPR008638">
    <property type="entry name" value="FhaB/CdiA-like_TPS"/>
</dbReference>
<dbReference type="EMBL" id="CP157947">
    <property type="protein sequence ID" value="XBS70618.1"/>
    <property type="molecule type" value="Genomic_DNA"/>
</dbReference>
<dbReference type="AlphaFoldDB" id="A0AAU7QCH0"/>
<organism evidence="2">
    <name type="scientific">Acerihabitans sp. KWT182</name>
    <dbReference type="NCBI Taxonomy" id="3157919"/>
    <lineage>
        <taxon>Bacteria</taxon>
        <taxon>Pseudomonadati</taxon>
        <taxon>Pseudomonadota</taxon>
        <taxon>Gammaproteobacteria</taxon>
        <taxon>Enterobacterales</taxon>
        <taxon>Pectobacteriaceae</taxon>
        <taxon>Acerihabitans</taxon>
    </lineage>
</organism>
<name>A0AAU7QCH0_9GAMM</name>
<proteinExistence type="predicted"/>
<sequence>MKNPVTGKVALWRLTLSYLLVVLLAWQPLLPALATAITPANGSTQTLLAGNGVPVVNIATPNQAGLSHNEYQQFNVGAEGVILNNATDKLTQTQLGGLILNNPNLQAGQEAKAIINEVVGANPSQLQGYMEVAGKAASVMVANPYGITCDGCGFINTPNATLTTGSPIIGADGNLQSLEVTQGAIIIQGKGLDAGQSDAFSLLARAAQINAGLYAKDLTVTVGPIISMPPAMPLRWGPRAICRPSRWTPAPWGACTPIAFGWCPAIKAWASISAISAPPPAALRSRRPGH</sequence>
<dbReference type="SUPFAM" id="SSF51126">
    <property type="entry name" value="Pectin lyase-like"/>
    <property type="match status" value="1"/>
</dbReference>
<dbReference type="InterPro" id="IPR011050">
    <property type="entry name" value="Pectin_lyase_fold/virulence"/>
</dbReference>
<feature type="domain" description="Filamentous haemagglutinin FhaB/tRNA nuclease CdiA-like TPS" evidence="1">
    <location>
        <begin position="50"/>
        <end position="172"/>
    </location>
</feature>
<dbReference type="InterPro" id="IPR012334">
    <property type="entry name" value="Pectin_lyas_fold"/>
</dbReference>
<dbReference type="Pfam" id="PF05860">
    <property type="entry name" value="TPS"/>
    <property type="match status" value="1"/>
</dbReference>
<accession>A0AAU7QCH0</accession>
<reference evidence="2" key="1">
    <citation type="submission" date="2024-06" db="EMBL/GenBank/DDBJ databases">
        <authorList>
            <person name="Coelho C."/>
            <person name="Bento M."/>
            <person name="Garcia E."/>
            <person name="Camelo A."/>
            <person name="Brandao I."/>
            <person name="Espirito Santo C."/>
            <person name="Trovao J."/>
            <person name="Verissimo A."/>
            <person name="Costa J."/>
            <person name="Tiago I."/>
        </authorList>
    </citation>
    <scope>NUCLEOTIDE SEQUENCE</scope>
    <source>
        <strain evidence="2">KWT182</strain>
    </source>
</reference>
<gene>
    <name evidence="2" type="ORF">ABK905_05465</name>
</gene>
<evidence type="ECO:0000313" key="2">
    <source>
        <dbReference type="EMBL" id="XBS70618.1"/>
    </source>
</evidence>